<protein>
    <recommendedName>
        <fullName evidence="1">Ubiquitin carboxyl-terminal hydrolase</fullName>
        <ecNumber evidence="1">3.4.19.12</ecNumber>
    </recommendedName>
</protein>
<keyword evidence="1" id="KW-0833">Ubl conjugation pathway</keyword>
<keyword evidence="4" id="KW-1185">Reference proteome</keyword>
<dbReference type="AlphaFoldDB" id="A0A3Q0GZP9"/>
<organism evidence="4 5">
    <name type="scientific">Alligator sinensis</name>
    <name type="common">Chinese alligator</name>
    <dbReference type="NCBI Taxonomy" id="38654"/>
    <lineage>
        <taxon>Eukaryota</taxon>
        <taxon>Metazoa</taxon>
        <taxon>Chordata</taxon>
        <taxon>Craniata</taxon>
        <taxon>Vertebrata</taxon>
        <taxon>Euteleostomi</taxon>
        <taxon>Archelosauria</taxon>
        <taxon>Archosauria</taxon>
        <taxon>Crocodylia</taxon>
        <taxon>Alligatoridae</taxon>
        <taxon>Alligatorinae</taxon>
        <taxon>Alligator</taxon>
    </lineage>
</organism>
<sequence length="594" mass="66296">MEEQPDKKSKCSQDDGSGGSCDGCNKDEKKSSGNTDPSSHQDVMANEVEGAKAGRRSLWNQLFRCWSDHEERERDQVQDQLRDMDSISQRPKALSDTEPRHVGSQGDSVPDKAEEASGGPLDPGRTSPKGEKSAVEEERPGMELRTKGHVDSPLEEQILGGQNTSEGRSRDVDSISQRPKAPSDTKQRKYMGLCNQGSTCYLNSLLQCLFFTPELRRAICSCDNTDPGILHSLKKLFQELTDGKQIPTTTGITMCLGIRNVNQQQDIEEYFRQLMDKIIEEKEGIRQLYEVKQVHTITCCECRLQTKVENPVLSLSLSFQKLTSNHSVYSVATTLDEMQEESTFTGDDQLYCENCGCKQDATSKYCFGSLPQILVLHLKRYQFDSFTGFRKLSCVVSVPLSLDVDKEDHPVHYDLYAMCHHFGGIQGGHYLAEIKPIGNDSWYEFNDSRVRKMQKEEISPDGTNCVSTTVYLLMYRCRVDPSAGSVLTGGLWRRVLSSWLPVPHPCLQEEHHPARGQTEFSSQFLQSAASISLQVVGGLWEEGAVRLLSWKRCGSGYSPAALAGSTACCAQQVHLVWGRLLSCSISCPDQARED</sequence>
<dbReference type="STRING" id="38654.A0A3Q0GZP9"/>
<dbReference type="PROSITE" id="PS50235">
    <property type="entry name" value="USP_3"/>
    <property type="match status" value="1"/>
</dbReference>
<feature type="region of interest" description="Disordered" evidence="2">
    <location>
        <begin position="1"/>
        <end position="49"/>
    </location>
</feature>
<dbReference type="EC" id="3.4.19.12" evidence="1"/>
<dbReference type="GeneID" id="102378574"/>
<gene>
    <name evidence="5" type="primary">LOC102378574</name>
</gene>
<feature type="compositionally biased region" description="Basic and acidic residues" evidence="2">
    <location>
        <begin position="68"/>
        <end position="85"/>
    </location>
</feature>
<dbReference type="PANTHER" id="PTHR24006:SF899">
    <property type="entry name" value="UBIQUITIN CARBOXYL-TERMINAL HYDROLASE"/>
    <property type="match status" value="1"/>
</dbReference>
<feature type="compositionally biased region" description="Polar residues" evidence="2">
    <location>
        <begin position="32"/>
        <end position="41"/>
    </location>
</feature>
<dbReference type="SUPFAM" id="SSF54001">
    <property type="entry name" value="Cysteine proteinases"/>
    <property type="match status" value="1"/>
</dbReference>
<dbReference type="InterPro" id="IPR050164">
    <property type="entry name" value="Peptidase_C19"/>
</dbReference>
<dbReference type="GO" id="GO:0004843">
    <property type="term" value="F:cysteine-type deubiquitinase activity"/>
    <property type="evidence" value="ECO:0007669"/>
    <property type="project" value="UniProtKB-UniRule"/>
</dbReference>
<dbReference type="Pfam" id="PF00443">
    <property type="entry name" value="UCH"/>
    <property type="match status" value="1"/>
</dbReference>
<keyword evidence="1" id="KW-0788">Thiol protease</keyword>
<evidence type="ECO:0000259" key="3">
    <source>
        <dbReference type="PROSITE" id="PS50235"/>
    </source>
</evidence>
<dbReference type="InterPro" id="IPR001394">
    <property type="entry name" value="Peptidase_C19_UCH"/>
</dbReference>
<evidence type="ECO:0000313" key="5">
    <source>
        <dbReference type="RefSeq" id="XP_025064952.1"/>
    </source>
</evidence>
<proteinExistence type="inferred from homology"/>
<dbReference type="Proteomes" id="UP000189705">
    <property type="component" value="Unplaced"/>
</dbReference>
<evidence type="ECO:0000256" key="2">
    <source>
        <dbReference type="SAM" id="MobiDB-lite"/>
    </source>
</evidence>
<dbReference type="InterPro" id="IPR028889">
    <property type="entry name" value="USP"/>
</dbReference>
<dbReference type="PROSITE" id="PS00973">
    <property type="entry name" value="USP_2"/>
    <property type="match status" value="1"/>
</dbReference>
<dbReference type="InterPro" id="IPR018200">
    <property type="entry name" value="USP_CS"/>
</dbReference>
<dbReference type="GO" id="GO:0016579">
    <property type="term" value="P:protein deubiquitination"/>
    <property type="evidence" value="ECO:0007669"/>
    <property type="project" value="InterPro"/>
</dbReference>
<dbReference type="GO" id="GO:0005829">
    <property type="term" value="C:cytosol"/>
    <property type="evidence" value="ECO:0007669"/>
    <property type="project" value="TreeGrafter"/>
</dbReference>
<feature type="region of interest" description="Disordered" evidence="2">
    <location>
        <begin position="68"/>
        <end position="187"/>
    </location>
</feature>
<feature type="domain" description="USP" evidence="3">
    <location>
        <begin position="191"/>
        <end position="478"/>
    </location>
</feature>
<dbReference type="GO" id="GO:0006508">
    <property type="term" value="P:proteolysis"/>
    <property type="evidence" value="ECO:0007669"/>
    <property type="project" value="UniProtKB-KW"/>
</dbReference>
<evidence type="ECO:0000313" key="4">
    <source>
        <dbReference type="Proteomes" id="UP000189705"/>
    </source>
</evidence>
<accession>A0A3Q0GZP9</accession>
<comment type="similarity">
    <text evidence="1">Belongs to the peptidase C19 family.</text>
</comment>
<dbReference type="Gene3D" id="3.90.70.10">
    <property type="entry name" value="Cysteine proteinases"/>
    <property type="match status" value="1"/>
</dbReference>
<dbReference type="InParanoid" id="A0A3Q0GZP9"/>
<keyword evidence="1" id="KW-0378">Hydrolase</keyword>
<feature type="compositionally biased region" description="Basic and acidic residues" evidence="2">
    <location>
        <begin position="128"/>
        <end position="152"/>
    </location>
</feature>
<comment type="catalytic activity">
    <reaction evidence="1">
        <text>Thiol-dependent hydrolysis of ester, thioester, amide, peptide and isopeptide bonds formed by the C-terminal Gly of ubiquitin (a 76-residue protein attached to proteins as an intracellular targeting signal).</text>
        <dbReference type="EC" id="3.4.19.12"/>
    </reaction>
</comment>
<evidence type="ECO:0000256" key="1">
    <source>
        <dbReference type="RuleBase" id="RU366025"/>
    </source>
</evidence>
<dbReference type="PROSITE" id="PS00972">
    <property type="entry name" value="USP_1"/>
    <property type="match status" value="1"/>
</dbReference>
<dbReference type="PANTHER" id="PTHR24006">
    <property type="entry name" value="UBIQUITIN CARBOXYL-TERMINAL HYDROLASE"/>
    <property type="match status" value="1"/>
</dbReference>
<dbReference type="InterPro" id="IPR038765">
    <property type="entry name" value="Papain-like_cys_pep_sf"/>
</dbReference>
<name>A0A3Q0GZP9_ALLSI</name>
<reference evidence="5" key="1">
    <citation type="submission" date="2025-08" db="UniProtKB">
        <authorList>
            <consortium name="RefSeq"/>
        </authorList>
    </citation>
    <scope>IDENTIFICATION</scope>
</reference>
<dbReference type="RefSeq" id="XP_025064952.1">
    <property type="nucleotide sequence ID" value="XM_025209167.1"/>
</dbReference>
<dbReference type="KEGG" id="asn:102378574"/>
<dbReference type="GO" id="GO:0005634">
    <property type="term" value="C:nucleus"/>
    <property type="evidence" value="ECO:0007669"/>
    <property type="project" value="TreeGrafter"/>
</dbReference>
<keyword evidence="1" id="KW-0645">Protease</keyword>
<feature type="compositionally biased region" description="Basic and acidic residues" evidence="2">
    <location>
        <begin position="1"/>
        <end position="13"/>
    </location>
</feature>